<feature type="compositionally biased region" description="Low complexity" evidence="7">
    <location>
        <begin position="563"/>
        <end position="578"/>
    </location>
</feature>
<feature type="transmembrane region" description="Helical" evidence="8">
    <location>
        <begin position="194"/>
        <end position="216"/>
    </location>
</feature>
<dbReference type="GO" id="GO:0015031">
    <property type="term" value="P:protein transport"/>
    <property type="evidence" value="ECO:0007669"/>
    <property type="project" value="InterPro"/>
</dbReference>
<evidence type="ECO:0000256" key="5">
    <source>
        <dbReference type="ARBA" id="ARBA00023136"/>
    </source>
</evidence>
<evidence type="ECO:0000256" key="1">
    <source>
        <dbReference type="ARBA" id="ARBA00004141"/>
    </source>
</evidence>
<keyword evidence="4 8" id="KW-1133">Transmembrane helix</keyword>
<dbReference type="AlphaFoldDB" id="A0A9D4P871"/>
<feature type="transmembrane region" description="Helical" evidence="8">
    <location>
        <begin position="43"/>
        <end position="63"/>
    </location>
</feature>
<comment type="caution">
    <text evidence="9">The sequence shown here is derived from an EMBL/GenBank/DDBJ whole genome shotgun (WGS) entry which is preliminary data.</text>
</comment>
<evidence type="ECO:0000256" key="8">
    <source>
        <dbReference type="SAM" id="Phobius"/>
    </source>
</evidence>
<feature type="transmembrane region" description="Helical" evidence="8">
    <location>
        <begin position="69"/>
        <end position="87"/>
    </location>
</feature>
<name>A0A9D4P871_DERFA</name>
<feature type="compositionally biased region" description="Polar residues" evidence="7">
    <location>
        <begin position="553"/>
        <end position="562"/>
    </location>
</feature>
<evidence type="ECO:0000256" key="7">
    <source>
        <dbReference type="SAM" id="MobiDB-lite"/>
    </source>
</evidence>
<dbReference type="PANTHER" id="PTHR31158">
    <property type="entry name" value="DUAL OXIDASE 2"/>
    <property type="match status" value="1"/>
</dbReference>
<feature type="transmembrane region" description="Helical" evidence="8">
    <location>
        <begin position="222"/>
        <end position="244"/>
    </location>
</feature>
<keyword evidence="6" id="KW-0325">Glycoprotein</keyword>
<accession>A0A9D4P871</accession>
<feature type="region of interest" description="Disordered" evidence="7">
    <location>
        <begin position="658"/>
        <end position="735"/>
    </location>
</feature>
<sequence>MSSPSPDLVNIGANWFDAFQDNGGPILYSSMNRTAAIEDIRNILIYISFTTFFVAFLIIFPGIRKERVSTFICVTTSLFIGAVILISNCGSNWHVAKGSIAGPYRAFSKEKIYANVGVYIGLDSVNITLKALPIHQQHEEINYNERFYWIGANQMKHEFQRALAKGLPFPILTISEYLSQDGEGFNWGRHYRLAGYYTSISLWLAFASWLLMNILLCAVPRYGAYTMQLTGLLMLLSNLLYVMMIPSKPLRIPFEGSTLIFTYGWCFWLVFAAGLTACFIGATVSIVDILFPNKFSTILEVDYDTPYRYFVGNDIHIIGSLPPPLNAYYYHHQHQSSLSTASHQSSSHHLYQKKKSSNNMIRHYSASKTASLTTNTSSCCAGSTTRLTAHHQSIIKTKSDASTCTRDDVDDLIMMMANETQENHDETITATQCMTDSDSSSKQTFITKVEIESNANDDNNNNTVIVSNYSKDSVQRTNQLNQNDKIFDNNNSNNDHNDDGDKQFAFENRAYQIDDDDDHFKNDNNNCLLMDENQTTVQQKPMKEKPSKELLMISTTPSPLMKSTSSSSPSSSASSISTDIDDDDDDDVDNDDENESDVSTTMIDGKRAISLSNFGKYTEQREKREGLFNRSSMIGPTFGHPLASAGFRAVKSGFITRTQQQRKLETNDSKSMKKTMDNNRIKSSSITSPSSSVQEKDTTTTNLIYNNNNNKNTTSGGSSNGYHSTSSLSSSSTNAVRVDLSSSAAMW</sequence>
<evidence type="ECO:0000313" key="9">
    <source>
        <dbReference type="EMBL" id="KAH7645797.1"/>
    </source>
</evidence>
<dbReference type="OrthoDB" id="10042652at2759"/>
<dbReference type="Pfam" id="PF10204">
    <property type="entry name" value="DuoxA"/>
    <property type="match status" value="1"/>
</dbReference>
<evidence type="ECO:0000256" key="3">
    <source>
        <dbReference type="ARBA" id="ARBA00022692"/>
    </source>
</evidence>
<comment type="similarity">
    <text evidence="2">Belongs to the DUOXA family.</text>
</comment>
<dbReference type="EMBL" id="SDOV01000001">
    <property type="protein sequence ID" value="KAH7645797.1"/>
    <property type="molecule type" value="Genomic_DNA"/>
</dbReference>
<feature type="transmembrane region" description="Helical" evidence="8">
    <location>
        <begin position="265"/>
        <end position="291"/>
    </location>
</feature>
<dbReference type="Proteomes" id="UP000828236">
    <property type="component" value="Unassembled WGS sequence"/>
</dbReference>
<feature type="compositionally biased region" description="Low complexity" evidence="7">
    <location>
        <begin position="683"/>
        <end position="692"/>
    </location>
</feature>
<dbReference type="PANTHER" id="PTHR31158:SF10">
    <property type="entry name" value="LD27791P"/>
    <property type="match status" value="1"/>
</dbReference>
<reference evidence="9" key="1">
    <citation type="submission" date="2020-06" db="EMBL/GenBank/DDBJ databases">
        <authorList>
            <person name="Ji K."/>
            <person name="Li J."/>
        </authorList>
    </citation>
    <scope>NUCLEOTIDE SEQUENCE</scope>
    <source>
        <strain evidence="9">JKM2019</strain>
        <tissue evidence="9">Whole body</tissue>
    </source>
</reference>
<organism evidence="9">
    <name type="scientific">Dermatophagoides farinae</name>
    <name type="common">American house dust mite</name>
    <dbReference type="NCBI Taxonomy" id="6954"/>
    <lineage>
        <taxon>Eukaryota</taxon>
        <taxon>Metazoa</taxon>
        <taxon>Ecdysozoa</taxon>
        <taxon>Arthropoda</taxon>
        <taxon>Chelicerata</taxon>
        <taxon>Arachnida</taxon>
        <taxon>Acari</taxon>
        <taxon>Acariformes</taxon>
        <taxon>Sarcoptiformes</taxon>
        <taxon>Astigmata</taxon>
        <taxon>Psoroptidia</taxon>
        <taxon>Analgoidea</taxon>
        <taxon>Pyroglyphidae</taxon>
        <taxon>Dermatophagoidinae</taxon>
        <taxon>Dermatophagoides</taxon>
    </lineage>
</organism>
<feature type="region of interest" description="Disordered" evidence="7">
    <location>
        <begin position="513"/>
        <end position="603"/>
    </location>
</feature>
<feature type="compositionally biased region" description="Acidic residues" evidence="7">
    <location>
        <begin position="579"/>
        <end position="596"/>
    </location>
</feature>
<feature type="compositionally biased region" description="Basic and acidic residues" evidence="7">
    <location>
        <begin position="662"/>
        <end position="680"/>
    </location>
</feature>
<gene>
    <name evidence="9" type="ORF">HUG17_1335</name>
</gene>
<comment type="subcellular location">
    <subcellularLocation>
        <location evidence="1">Membrane</location>
        <topology evidence="1">Multi-pass membrane protein</topology>
    </subcellularLocation>
</comment>
<evidence type="ECO:0000256" key="2">
    <source>
        <dbReference type="ARBA" id="ARBA00009816"/>
    </source>
</evidence>
<dbReference type="InterPro" id="IPR018469">
    <property type="entry name" value="Dual_oxidase_maturation_fac"/>
</dbReference>
<keyword evidence="3 8" id="KW-0812">Transmembrane</keyword>
<feature type="compositionally biased region" description="Low complexity" evidence="7">
    <location>
        <begin position="699"/>
        <end position="734"/>
    </location>
</feature>
<dbReference type="GO" id="GO:0005789">
    <property type="term" value="C:endoplasmic reticulum membrane"/>
    <property type="evidence" value="ECO:0007669"/>
    <property type="project" value="InterPro"/>
</dbReference>
<protein>
    <submittedName>
        <fullName evidence="9">Dual oxidase maturation factor 1-like</fullName>
    </submittedName>
</protein>
<keyword evidence="5 8" id="KW-0472">Membrane</keyword>
<evidence type="ECO:0000256" key="6">
    <source>
        <dbReference type="ARBA" id="ARBA00023180"/>
    </source>
</evidence>
<reference evidence="9" key="2">
    <citation type="journal article" date="2021" name="World Allergy Organ. J.">
        <title>Chromosome-level assembly of Dermatophagoides farinae genome and transcriptome reveals two novel allergens Der f 37 and Der f 39.</title>
        <authorList>
            <person name="Chen J."/>
            <person name="Cai Z."/>
            <person name="Fan D."/>
            <person name="Hu J."/>
            <person name="Hou Y."/>
            <person name="He Y."/>
            <person name="Zhang Z."/>
            <person name="Zhao Z."/>
            <person name="Gao P."/>
            <person name="Hu W."/>
            <person name="Sun J."/>
            <person name="Li J."/>
            <person name="Ji K."/>
        </authorList>
    </citation>
    <scope>NUCLEOTIDE SEQUENCE</scope>
    <source>
        <strain evidence="9">JKM2019</strain>
    </source>
</reference>
<evidence type="ECO:0000256" key="4">
    <source>
        <dbReference type="ARBA" id="ARBA00022989"/>
    </source>
</evidence>
<proteinExistence type="inferred from homology"/>